<evidence type="ECO:0000313" key="5">
    <source>
        <dbReference type="Proteomes" id="UP000638648"/>
    </source>
</evidence>
<sequence length="323" mass="35222">MRAERLLQIVLLLQSRGQATAGALARDLDVSTRTIQRDMEALSGAGIPVYSTRGGGGGWSLVDSYRNRLTSLTTTEALSLVVGQTGGVMADLGLDDPGEGPILKLLAAVAPTARDRAEHARQRVHVDRSPWGEAASSDPALPSLQQAVFADHLVRLRYGTSRSTVVLAPLGLVCKGTNWYLVALRGTDYRTYRVARVHDVTVTDQAFERPADFDLASHWRETSVRYASAFPRTVVRLRLRGDAVQRAWWVQARERTIGEPDPDGWVDVELVLEDEDHALGVIRLLGGDDVIVVSPDGLRDQAVRIARAFAEANAIHAGRRAPP</sequence>
<reference evidence="4" key="1">
    <citation type="submission" date="2020-10" db="EMBL/GenBank/DDBJ databases">
        <title>Sequencing the genomes of 1000 actinobacteria strains.</title>
        <authorList>
            <person name="Klenk H.-P."/>
        </authorList>
    </citation>
    <scope>NUCLEOTIDE SEQUENCE</scope>
    <source>
        <strain evidence="4">DSM 45354</strain>
    </source>
</reference>
<dbReference type="SMART" id="SM00420">
    <property type="entry name" value="HTH_DEOR"/>
    <property type="match status" value="1"/>
</dbReference>
<dbReference type="InterPro" id="IPR026881">
    <property type="entry name" value="WYL_dom"/>
</dbReference>
<keyword evidence="1" id="KW-0805">Transcription regulation</keyword>
<proteinExistence type="predicted"/>
<evidence type="ECO:0000313" key="4">
    <source>
        <dbReference type="EMBL" id="MBE1610979.1"/>
    </source>
</evidence>
<dbReference type="PANTHER" id="PTHR34580:SF1">
    <property type="entry name" value="PROTEIN PAFC"/>
    <property type="match status" value="1"/>
</dbReference>
<comment type="caution">
    <text evidence="4">The sequence shown here is derived from an EMBL/GenBank/DDBJ whole genome shotgun (WGS) entry which is preliminary data.</text>
</comment>
<dbReference type="PIRSF" id="PIRSF016838">
    <property type="entry name" value="PafC"/>
    <property type="match status" value="1"/>
</dbReference>
<keyword evidence="4" id="KW-0238">DNA-binding</keyword>
<dbReference type="InterPro" id="IPR057727">
    <property type="entry name" value="WCX_dom"/>
</dbReference>
<dbReference type="InterPro" id="IPR036390">
    <property type="entry name" value="WH_DNA-bd_sf"/>
</dbReference>
<gene>
    <name evidence="4" type="ORF">HEB94_007827</name>
</gene>
<dbReference type="Proteomes" id="UP000638648">
    <property type="component" value="Unassembled WGS sequence"/>
</dbReference>
<keyword evidence="2" id="KW-0804">Transcription</keyword>
<dbReference type="AlphaFoldDB" id="A0A927N2P9"/>
<dbReference type="InterPro" id="IPR001034">
    <property type="entry name" value="DeoR_HTH"/>
</dbReference>
<dbReference type="SUPFAM" id="SSF46785">
    <property type="entry name" value="Winged helix' DNA-binding domain"/>
    <property type="match status" value="1"/>
</dbReference>
<dbReference type="InterPro" id="IPR013196">
    <property type="entry name" value="HTH_11"/>
</dbReference>
<evidence type="ECO:0000256" key="2">
    <source>
        <dbReference type="ARBA" id="ARBA00023163"/>
    </source>
</evidence>
<dbReference type="Gene3D" id="1.10.10.10">
    <property type="entry name" value="Winged helix-like DNA-binding domain superfamily/Winged helix DNA-binding domain"/>
    <property type="match status" value="1"/>
</dbReference>
<dbReference type="RefSeq" id="WP_192754266.1">
    <property type="nucleotide sequence ID" value="NZ_BAABJL010000042.1"/>
</dbReference>
<keyword evidence="5" id="KW-1185">Reference proteome</keyword>
<feature type="domain" description="HTH deoR-type" evidence="3">
    <location>
        <begin position="2"/>
        <end position="60"/>
    </location>
</feature>
<protein>
    <submittedName>
        <fullName evidence="4">DNA-binding transcriptional regulator YafY</fullName>
    </submittedName>
</protein>
<dbReference type="Pfam" id="PF08279">
    <property type="entry name" value="HTH_11"/>
    <property type="match status" value="1"/>
</dbReference>
<name>A0A927N2P9_9ACTN</name>
<dbReference type="PANTHER" id="PTHR34580">
    <property type="match status" value="1"/>
</dbReference>
<dbReference type="InterPro" id="IPR051534">
    <property type="entry name" value="CBASS_pafABC_assoc_protein"/>
</dbReference>
<dbReference type="InterPro" id="IPR036388">
    <property type="entry name" value="WH-like_DNA-bd_sf"/>
</dbReference>
<dbReference type="EMBL" id="JADBEM010000001">
    <property type="protein sequence ID" value="MBE1610979.1"/>
    <property type="molecule type" value="Genomic_DNA"/>
</dbReference>
<dbReference type="PROSITE" id="PS52050">
    <property type="entry name" value="WYL"/>
    <property type="match status" value="1"/>
</dbReference>
<dbReference type="GO" id="GO:0003677">
    <property type="term" value="F:DNA binding"/>
    <property type="evidence" value="ECO:0007669"/>
    <property type="project" value="UniProtKB-KW"/>
</dbReference>
<dbReference type="PROSITE" id="PS51000">
    <property type="entry name" value="HTH_DEOR_2"/>
    <property type="match status" value="1"/>
</dbReference>
<dbReference type="Pfam" id="PF25583">
    <property type="entry name" value="WCX"/>
    <property type="match status" value="1"/>
</dbReference>
<evidence type="ECO:0000256" key="1">
    <source>
        <dbReference type="ARBA" id="ARBA00023015"/>
    </source>
</evidence>
<organism evidence="4 5">
    <name type="scientific">Actinopolymorpha pittospori</name>
    <dbReference type="NCBI Taxonomy" id="648752"/>
    <lineage>
        <taxon>Bacteria</taxon>
        <taxon>Bacillati</taxon>
        <taxon>Actinomycetota</taxon>
        <taxon>Actinomycetes</taxon>
        <taxon>Propionibacteriales</taxon>
        <taxon>Actinopolymorphaceae</taxon>
        <taxon>Actinopolymorpha</taxon>
    </lineage>
</organism>
<evidence type="ECO:0000259" key="3">
    <source>
        <dbReference type="PROSITE" id="PS51000"/>
    </source>
</evidence>
<dbReference type="GO" id="GO:0003700">
    <property type="term" value="F:DNA-binding transcription factor activity"/>
    <property type="evidence" value="ECO:0007669"/>
    <property type="project" value="InterPro"/>
</dbReference>
<dbReference type="Pfam" id="PF13280">
    <property type="entry name" value="WYL"/>
    <property type="match status" value="1"/>
</dbReference>
<accession>A0A927N2P9</accession>
<dbReference type="InterPro" id="IPR028349">
    <property type="entry name" value="PafC-like"/>
</dbReference>